<proteinExistence type="predicted"/>
<dbReference type="EMBL" id="CAJNOL010000024">
    <property type="protein sequence ID" value="CAF0758380.1"/>
    <property type="molecule type" value="Genomic_DNA"/>
</dbReference>
<accession>A0A813PPW4</accession>
<reference evidence="3" key="1">
    <citation type="submission" date="2021-02" db="EMBL/GenBank/DDBJ databases">
        <authorList>
            <person name="Nowell W R."/>
        </authorList>
    </citation>
    <scope>NUCLEOTIDE SEQUENCE</scope>
</reference>
<name>A0A813PPW4_9BILA</name>
<evidence type="ECO:0000256" key="1">
    <source>
        <dbReference type="SAM" id="Phobius"/>
    </source>
</evidence>
<keyword evidence="4" id="KW-1185">Reference proteome</keyword>
<dbReference type="InterPro" id="IPR010734">
    <property type="entry name" value="Copine_C"/>
</dbReference>
<sequence length="327" mass="38208">MLFPLVYFLVAFFIYILLYEYYKTNTRNKTAELDSLKNLENTQFKFIPISTNNRSINQIKTELLTNFYFNRIRIIFGIDFSASNEWQGRKTFNGQLLHKTNSNKIYNPYQKAISELGLIFEDIFTSKVEYHCFGFGDETTKDYSFFPILGSGEEFNSYQRVLDAYLEKTKNVVLSGPTSFTPLIQQFISYGIHCRKDFTILVILTDELKISHADNSLVELIYTLTNLPNICLLVIGVGDGPWQRMSYEEHRLRELVFKKRSQKNKEFRHGIIDSNIVYDNFHFVDFNSIISKPDKNTNENYLARAILTKLPTHLKQAFKNDANIANF</sequence>
<dbReference type="PANTHER" id="PTHR45751">
    <property type="entry name" value="COPINE FAMILY PROTEIN 1"/>
    <property type="match status" value="1"/>
</dbReference>
<dbReference type="PANTHER" id="PTHR45751:SF53">
    <property type="entry name" value="VWFA DOMAIN-CONTAINING PROTEIN"/>
    <property type="match status" value="1"/>
</dbReference>
<keyword evidence="1" id="KW-0472">Membrane</keyword>
<gene>
    <name evidence="3" type="ORF">JXQ802_LOCUS2064</name>
</gene>
<dbReference type="Pfam" id="PF07002">
    <property type="entry name" value="Copine"/>
    <property type="match status" value="1"/>
</dbReference>
<dbReference type="InterPro" id="IPR052079">
    <property type="entry name" value="E3_ligase/Copine_domain"/>
</dbReference>
<organism evidence="3 4">
    <name type="scientific">Rotaria sordida</name>
    <dbReference type="NCBI Taxonomy" id="392033"/>
    <lineage>
        <taxon>Eukaryota</taxon>
        <taxon>Metazoa</taxon>
        <taxon>Spiralia</taxon>
        <taxon>Gnathifera</taxon>
        <taxon>Rotifera</taxon>
        <taxon>Eurotatoria</taxon>
        <taxon>Bdelloidea</taxon>
        <taxon>Philodinida</taxon>
        <taxon>Philodinidae</taxon>
        <taxon>Rotaria</taxon>
    </lineage>
</organism>
<evidence type="ECO:0000313" key="4">
    <source>
        <dbReference type="Proteomes" id="UP000663870"/>
    </source>
</evidence>
<dbReference type="InterPro" id="IPR036465">
    <property type="entry name" value="vWFA_dom_sf"/>
</dbReference>
<dbReference type="Proteomes" id="UP000663870">
    <property type="component" value="Unassembled WGS sequence"/>
</dbReference>
<evidence type="ECO:0000259" key="2">
    <source>
        <dbReference type="Pfam" id="PF07002"/>
    </source>
</evidence>
<keyword evidence="1" id="KW-0812">Transmembrane</keyword>
<comment type="caution">
    <text evidence="3">The sequence shown here is derived from an EMBL/GenBank/DDBJ whole genome shotgun (WGS) entry which is preliminary data.</text>
</comment>
<keyword evidence="1" id="KW-1133">Transmembrane helix</keyword>
<dbReference type="GO" id="GO:0005634">
    <property type="term" value="C:nucleus"/>
    <property type="evidence" value="ECO:0007669"/>
    <property type="project" value="TreeGrafter"/>
</dbReference>
<dbReference type="GO" id="GO:0016567">
    <property type="term" value="P:protein ubiquitination"/>
    <property type="evidence" value="ECO:0007669"/>
    <property type="project" value="TreeGrafter"/>
</dbReference>
<feature type="domain" description="Copine C-terminal" evidence="2">
    <location>
        <begin position="97"/>
        <end position="320"/>
    </location>
</feature>
<protein>
    <recommendedName>
        <fullName evidence="2">Copine C-terminal domain-containing protein</fullName>
    </recommendedName>
</protein>
<dbReference type="GO" id="GO:0004842">
    <property type="term" value="F:ubiquitin-protein transferase activity"/>
    <property type="evidence" value="ECO:0007669"/>
    <property type="project" value="TreeGrafter"/>
</dbReference>
<evidence type="ECO:0000313" key="3">
    <source>
        <dbReference type="EMBL" id="CAF0758380.1"/>
    </source>
</evidence>
<dbReference type="AlphaFoldDB" id="A0A813PPW4"/>
<dbReference type="SUPFAM" id="SSF53300">
    <property type="entry name" value="vWA-like"/>
    <property type="match status" value="1"/>
</dbReference>
<feature type="transmembrane region" description="Helical" evidence="1">
    <location>
        <begin position="6"/>
        <end position="22"/>
    </location>
</feature>